<comment type="similarity">
    <text evidence="1">Belongs to the LysR transcriptional regulatory family.</text>
</comment>
<keyword evidence="6" id="KW-0472">Membrane</keyword>
<keyword evidence="6" id="KW-1133">Transmembrane helix</keyword>
<dbReference type="GO" id="GO:0003700">
    <property type="term" value="F:DNA-binding transcription factor activity"/>
    <property type="evidence" value="ECO:0007669"/>
    <property type="project" value="InterPro"/>
</dbReference>
<dbReference type="AlphaFoldDB" id="A0A248LN03"/>
<dbReference type="Pfam" id="PF00126">
    <property type="entry name" value="HTH_1"/>
    <property type="match status" value="1"/>
</dbReference>
<feature type="transmembrane region" description="Helical" evidence="6">
    <location>
        <begin position="204"/>
        <end position="225"/>
    </location>
</feature>
<dbReference type="SUPFAM" id="SSF53850">
    <property type="entry name" value="Periplasmic binding protein-like II"/>
    <property type="match status" value="1"/>
</dbReference>
<gene>
    <name evidence="8" type="ORF">LHGZ1_3048</name>
</gene>
<evidence type="ECO:0000256" key="4">
    <source>
        <dbReference type="ARBA" id="ARBA00023159"/>
    </source>
</evidence>
<evidence type="ECO:0000313" key="8">
    <source>
        <dbReference type="EMBL" id="ASJ25879.1"/>
    </source>
</evidence>
<dbReference type="RefSeq" id="WP_232054660.1">
    <property type="nucleotide sequence ID" value="NZ_CP022115.1"/>
</dbReference>
<dbReference type="InterPro" id="IPR036388">
    <property type="entry name" value="WH-like_DNA-bd_sf"/>
</dbReference>
<organism evidence="8 9">
    <name type="scientific">Laribacter hongkongensis</name>
    <dbReference type="NCBI Taxonomy" id="168471"/>
    <lineage>
        <taxon>Bacteria</taxon>
        <taxon>Pseudomonadati</taxon>
        <taxon>Pseudomonadota</taxon>
        <taxon>Betaproteobacteria</taxon>
        <taxon>Neisseriales</taxon>
        <taxon>Aquaspirillaceae</taxon>
        <taxon>Laribacter</taxon>
    </lineage>
</organism>
<keyword evidence="6" id="KW-0812">Transmembrane</keyword>
<accession>A0A248LN03</accession>
<dbReference type="Gene3D" id="3.40.190.10">
    <property type="entry name" value="Periplasmic binding protein-like II"/>
    <property type="match status" value="2"/>
</dbReference>
<dbReference type="Proteomes" id="UP000197424">
    <property type="component" value="Chromosome"/>
</dbReference>
<dbReference type="GO" id="GO:0003677">
    <property type="term" value="F:DNA binding"/>
    <property type="evidence" value="ECO:0007669"/>
    <property type="project" value="UniProtKB-KW"/>
</dbReference>
<dbReference type="EMBL" id="CP022115">
    <property type="protein sequence ID" value="ASJ25879.1"/>
    <property type="molecule type" value="Genomic_DNA"/>
</dbReference>
<evidence type="ECO:0000313" key="9">
    <source>
        <dbReference type="Proteomes" id="UP000197424"/>
    </source>
</evidence>
<evidence type="ECO:0000256" key="6">
    <source>
        <dbReference type="SAM" id="Phobius"/>
    </source>
</evidence>
<protein>
    <submittedName>
        <fullName evidence="8">Transcriptional regulator</fullName>
    </submittedName>
</protein>
<proteinExistence type="inferred from homology"/>
<evidence type="ECO:0000256" key="1">
    <source>
        <dbReference type="ARBA" id="ARBA00009437"/>
    </source>
</evidence>
<dbReference type="Gene3D" id="1.10.10.10">
    <property type="entry name" value="Winged helix-like DNA-binding domain superfamily/Winged helix DNA-binding domain"/>
    <property type="match status" value="1"/>
</dbReference>
<feature type="domain" description="HTH lysR-type" evidence="7">
    <location>
        <begin position="3"/>
        <end position="60"/>
    </location>
</feature>
<dbReference type="InterPro" id="IPR036390">
    <property type="entry name" value="WH_DNA-bd_sf"/>
</dbReference>
<keyword evidence="4" id="KW-0010">Activator</keyword>
<dbReference type="CDD" id="cd05466">
    <property type="entry name" value="PBP2_LTTR_substrate"/>
    <property type="match status" value="1"/>
</dbReference>
<keyword evidence="5" id="KW-0804">Transcription</keyword>
<sequence>MSMDVRHLRAFVAVFEARNVTQAARLLCITQPTLSATLAQLEASLGTRLFLRQARGVEPLEAARRLYPQARRLLAELSGLSRQVRDDVPRHPLRVGVEADVGRLHVAGMLAAVVALSSVEVEVQPGCWGDVRLGCETLCCEDELFLPLWEEAFVLAVPAVHPLATLTEAGTAELAGMDWVICPAHNSHQRLLAWMGGQMPGRTVVAGSLSLAAAMVAAGLGVAWLPSSLLEGNVCGVPLHGGTYRRRIGLCYAPDMRELPAVSALLAAFAEAEPAAG</sequence>
<dbReference type="Pfam" id="PF03466">
    <property type="entry name" value="LysR_substrate"/>
    <property type="match status" value="1"/>
</dbReference>
<evidence type="ECO:0000256" key="5">
    <source>
        <dbReference type="ARBA" id="ARBA00023163"/>
    </source>
</evidence>
<name>A0A248LN03_9NEIS</name>
<reference evidence="9" key="1">
    <citation type="submission" date="2017-06" db="EMBL/GenBank/DDBJ databases">
        <title>Whole genome sequence of Laribacter hongkongensis LHGZ1.</title>
        <authorList>
            <person name="Chen D."/>
            <person name="Wu H."/>
            <person name="Chen J."/>
        </authorList>
    </citation>
    <scope>NUCLEOTIDE SEQUENCE [LARGE SCALE GENOMIC DNA]</scope>
    <source>
        <strain evidence="9">LHGZ1</strain>
    </source>
</reference>
<dbReference type="PROSITE" id="PS50931">
    <property type="entry name" value="HTH_LYSR"/>
    <property type="match status" value="1"/>
</dbReference>
<evidence type="ECO:0000256" key="2">
    <source>
        <dbReference type="ARBA" id="ARBA00023015"/>
    </source>
</evidence>
<keyword evidence="3" id="KW-0238">DNA-binding</keyword>
<dbReference type="InterPro" id="IPR000847">
    <property type="entry name" value="LysR_HTH_N"/>
</dbReference>
<evidence type="ECO:0000256" key="3">
    <source>
        <dbReference type="ARBA" id="ARBA00023125"/>
    </source>
</evidence>
<dbReference type="PANTHER" id="PTHR30346:SF26">
    <property type="entry name" value="HYDROGEN PEROXIDE-INDUCIBLE GENES ACTIVATOR"/>
    <property type="match status" value="1"/>
</dbReference>
<dbReference type="SUPFAM" id="SSF46785">
    <property type="entry name" value="Winged helix' DNA-binding domain"/>
    <property type="match status" value="1"/>
</dbReference>
<dbReference type="PRINTS" id="PR00039">
    <property type="entry name" value="HTHLYSR"/>
</dbReference>
<evidence type="ECO:0000259" key="7">
    <source>
        <dbReference type="PROSITE" id="PS50931"/>
    </source>
</evidence>
<dbReference type="GO" id="GO:0032993">
    <property type="term" value="C:protein-DNA complex"/>
    <property type="evidence" value="ECO:0007669"/>
    <property type="project" value="TreeGrafter"/>
</dbReference>
<dbReference type="PANTHER" id="PTHR30346">
    <property type="entry name" value="TRANSCRIPTIONAL DUAL REGULATOR HCAR-RELATED"/>
    <property type="match status" value="1"/>
</dbReference>
<dbReference type="InterPro" id="IPR005119">
    <property type="entry name" value="LysR_subst-bd"/>
</dbReference>
<dbReference type="FunFam" id="1.10.10.10:FF:000001">
    <property type="entry name" value="LysR family transcriptional regulator"/>
    <property type="match status" value="1"/>
</dbReference>
<keyword evidence="2" id="KW-0805">Transcription regulation</keyword>